<comment type="caution">
    <text evidence="9">The sequence shown here is derived from an EMBL/GenBank/DDBJ whole genome shotgun (WGS) entry which is preliminary data.</text>
</comment>
<dbReference type="Proteomes" id="UP001556637">
    <property type="component" value="Unassembled WGS sequence"/>
</dbReference>
<evidence type="ECO:0000256" key="5">
    <source>
        <dbReference type="ARBA" id="ARBA00023136"/>
    </source>
</evidence>
<dbReference type="EMBL" id="JBAKFF010000001">
    <property type="protein sequence ID" value="MEX0431571.1"/>
    <property type="molecule type" value="Genomic_DNA"/>
</dbReference>
<keyword evidence="2" id="KW-1003">Cell membrane</keyword>
<sequence length="215" mass="21575">MTFAAWLSLLAICLLGALSPGPSLAVVIRNTVNRGRGAGITTALSHGMGVGGYALATSLGLATVIAAQQALFNAITLAGSAYLLWLGASAMRGGRAAGSDGRPVPPGPGPDAGRQPAGGIAAARDGFTIAFLNPKIALFFLALFSQFVSADAGVVEVAILAGTATVVDAGWYALVAIGLTATGTTTWLRRHGVWIERITGAALVFLALSTAASTL</sequence>
<keyword evidence="4 7" id="KW-1133">Transmembrane helix</keyword>
<evidence type="ECO:0000256" key="7">
    <source>
        <dbReference type="SAM" id="Phobius"/>
    </source>
</evidence>
<keyword evidence="10" id="KW-1185">Reference proteome</keyword>
<feature type="transmembrane region" description="Helical" evidence="7">
    <location>
        <begin position="136"/>
        <end position="163"/>
    </location>
</feature>
<keyword evidence="8" id="KW-0732">Signal</keyword>
<accession>A0ABV3T8Q9</accession>
<evidence type="ECO:0000256" key="2">
    <source>
        <dbReference type="ARBA" id="ARBA00022475"/>
    </source>
</evidence>
<gene>
    <name evidence="9" type="ORF">V6X30_09165</name>
</gene>
<evidence type="ECO:0000256" key="4">
    <source>
        <dbReference type="ARBA" id="ARBA00022989"/>
    </source>
</evidence>
<reference evidence="9 10" key="1">
    <citation type="submission" date="2024-02" db="EMBL/GenBank/DDBJ databases">
        <title>New especies of Spiribacter isolated from saline water.</title>
        <authorList>
            <person name="Leon M.J."/>
            <person name="De La Haba R."/>
            <person name="Sanchez-Porro C."/>
            <person name="Ventosa A."/>
        </authorList>
    </citation>
    <scope>NUCLEOTIDE SEQUENCE [LARGE SCALE GENOMIC DNA]</scope>
    <source>
        <strain evidence="10">ag22IC4-189</strain>
    </source>
</reference>
<feature type="signal peptide" evidence="8">
    <location>
        <begin position="1"/>
        <end position="25"/>
    </location>
</feature>
<keyword evidence="5 7" id="KW-0472">Membrane</keyword>
<proteinExistence type="predicted"/>
<protein>
    <submittedName>
        <fullName evidence="9">LysE family translocator</fullName>
    </submittedName>
</protein>
<organism evidence="9 10">
    <name type="scientific">Spiribacter insolitus</name>
    <dbReference type="NCBI Taxonomy" id="3122417"/>
    <lineage>
        <taxon>Bacteria</taxon>
        <taxon>Pseudomonadati</taxon>
        <taxon>Pseudomonadota</taxon>
        <taxon>Gammaproteobacteria</taxon>
        <taxon>Chromatiales</taxon>
        <taxon>Ectothiorhodospiraceae</taxon>
        <taxon>Spiribacter</taxon>
    </lineage>
</organism>
<keyword evidence="3 7" id="KW-0812">Transmembrane</keyword>
<feature type="transmembrane region" description="Helical" evidence="7">
    <location>
        <begin position="169"/>
        <end position="188"/>
    </location>
</feature>
<evidence type="ECO:0000256" key="6">
    <source>
        <dbReference type="SAM" id="MobiDB-lite"/>
    </source>
</evidence>
<evidence type="ECO:0000256" key="8">
    <source>
        <dbReference type="SAM" id="SignalP"/>
    </source>
</evidence>
<dbReference type="PANTHER" id="PTHR30086">
    <property type="entry name" value="ARGININE EXPORTER PROTEIN ARGO"/>
    <property type="match status" value="1"/>
</dbReference>
<dbReference type="InterPro" id="IPR001123">
    <property type="entry name" value="LeuE-type"/>
</dbReference>
<comment type="subcellular location">
    <subcellularLocation>
        <location evidence="1">Cell membrane</location>
        <topology evidence="1">Multi-pass membrane protein</topology>
    </subcellularLocation>
</comment>
<dbReference type="RefSeq" id="WP_367984345.1">
    <property type="nucleotide sequence ID" value="NZ_JBAKFF010000001.1"/>
</dbReference>
<evidence type="ECO:0000313" key="9">
    <source>
        <dbReference type="EMBL" id="MEX0431571.1"/>
    </source>
</evidence>
<dbReference type="PANTHER" id="PTHR30086:SF16">
    <property type="entry name" value="AMINO ACID EFFLUX PERMEASE RHTB FAMILY"/>
    <property type="match status" value="1"/>
</dbReference>
<feature type="region of interest" description="Disordered" evidence="6">
    <location>
        <begin position="97"/>
        <end position="117"/>
    </location>
</feature>
<evidence type="ECO:0000313" key="10">
    <source>
        <dbReference type="Proteomes" id="UP001556637"/>
    </source>
</evidence>
<feature type="transmembrane region" description="Helical" evidence="7">
    <location>
        <begin position="59"/>
        <end position="85"/>
    </location>
</feature>
<dbReference type="Pfam" id="PF01810">
    <property type="entry name" value="LysE"/>
    <property type="match status" value="1"/>
</dbReference>
<evidence type="ECO:0000256" key="3">
    <source>
        <dbReference type="ARBA" id="ARBA00022692"/>
    </source>
</evidence>
<evidence type="ECO:0000256" key="1">
    <source>
        <dbReference type="ARBA" id="ARBA00004651"/>
    </source>
</evidence>
<name>A0ABV3T8Q9_9GAMM</name>
<feature type="chain" id="PRO_5045964929" evidence="8">
    <location>
        <begin position="26"/>
        <end position="215"/>
    </location>
</feature>